<name>A0A7J7I7W7_CAMSI</name>
<dbReference type="SMART" id="SM00353">
    <property type="entry name" value="HLH"/>
    <property type="match status" value="1"/>
</dbReference>
<feature type="domain" description="BHLH" evidence="6">
    <location>
        <begin position="183"/>
        <end position="232"/>
    </location>
</feature>
<dbReference type="InterPro" id="IPR011598">
    <property type="entry name" value="bHLH_dom"/>
</dbReference>
<evidence type="ECO:0000256" key="4">
    <source>
        <dbReference type="ARBA" id="ARBA00023242"/>
    </source>
</evidence>
<dbReference type="GO" id="GO:0005634">
    <property type="term" value="C:nucleus"/>
    <property type="evidence" value="ECO:0007669"/>
    <property type="project" value="UniProtKB-SubCell"/>
</dbReference>
<keyword evidence="2" id="KW-0805">Transcription regulation</keyword>
<reference evidence="8" key="1">
    <citation type="journal article" date="2020" name="Nat. Commun.">
        <title>Genome assembly of wild tea tree DASZ reveals pedigree and selection history of tea varieties.</title>
        <authorList>
            <person name="Zhang W."/>
            <person name="Zhang Y."/>
            <person name="Qiu H."/>
            <person name="Guo Y."/>
            <person name="Wan H."/>
            <person name="Zhang X."/>
            <person name="Scossa F."/>
            <person name="Alseekh S."/>
            <person name="Zhang Q."/>
            <person name="Wang P."/>
            <person name="Xu L."/>
            <person name="Schmidt M.H."/>
            <person name="Jia X."/>
            <person name="Li D."/>
            <person name="Zhu A."/>
            <person name="Guo F."/>
            <person name="Chen W."/>
            <person name="Ni D."/>
            <person name="Usadel B."/>
            <person name="Fernie A.R."/>
            <person name="Wen W."/>
        </authorList>
    </citation>
    <scope>NUCLEOTIDE SEQUENCE [LARGE SCALE GENOMIC DNA]</scope>
    <source>
        <strain evidence="8">cv. G240</strain>
    </source>
</reference>
<evidence type="ECO:0000256" key="3">
    <source>
        <dbReference type="ARBA" id="ARBA00023163"/>
    </source>
</evidence>
<evidence type="ECO:0000256" key="1">
    <source>
        <dbReference type="ARBA" id="ARBA00004123"/>
    </source>
</evidence>
<sequence>MEDYNFIEQYQTNSNVFDSVVEFTQLDTVPGPGENLQKSSSSGSYTSCPTLNPKTNNTNTNTTTSTTTTATTLNGGLSAIEICTSSLGRPTKQIKTNTRNEVTGFAAEQVISPNTSSDLDIYLADLGSPPSSPSGNPQHQQLCENVENNLETKDEVVSNKNMNNAPKTGQKRSSSTVITRTPLEAQDRVMAERKRRENLSQRFIALSAIVPGLKKMDKASVLGDAIKYLKHLQEHVKLLEEQINKKSEESVVFVKKSQLCAEDDTSSCDENFHGHFKETLPEIEARISEKSVLIRIHCEKQKGFAVKLLSEIERLNLSVVNSSFLPFGQYAMDITVVAQLPPHQRLLCSDDPSP</sequence>
<accession>A0A7J7I7W7</accession>
<keyword evidence="4" id="KW-0539">Nucleus</keyword>
<feature type="compositionally biased region" description="Low complexity" evidence="5">
    <location>
        <begin position="55"/>
        <end position="70"/>
    </location>
</feature>
<comment type="subcellular location">
    <subcellularLocation>
        <location evidence="1">Nucleus</location>
    </subcellularLocation>
</comment>
<dbReference type="CDD" id="cd11452">
    <property type="entry name" value="bHLH_AtNAI1_like"/>
    <property type="match status" value="1"/>
</dbReference>
<proteinExistence type="predicted"/>
<dbReference type="Pfam" id="PF00010">
    <property type="entry name" value="HLH"/>
    <property type="match status" value="1"/>
</dbReference>
<evidence type="ECO:0000313" key="7">
    <source>
        <dbReference type="EMBL" id="KAF5960999.1"/>
    </source>
</evidence>
<evidence type="ECO:0000259" key="6">
    <source>
        <dbReference type="PROSITE" id="PS50888"/>
    </source>
</evidence>
<keyword evidence="8" id="KW-1185">Reference proteome</keyword>
<evidence type="ECO:0000256" key="2">
    <source>
        <dbReference type="ARBA" id="ARBA00023015"/>
    </source>
</evidence>
<dbReference type="Gene3D" id="4.10.280.10">
    <property type="entry name" value="Helix-loop-helix DNA-binding domain"/>
    <property type="match status" value="1"/>
</dbReference>
<protein>
    <recommendedName>
        <fullName evidence="6">BHLH domain-containing protein</fullName>
    </recommendedName>
</protein>
<keyword evidence="3" id="KW-0804">Transcription</keyword>
<dbReference type="InterPro" id="IPR052610">
    <property type="entry name" value="bHLH_transcription_regulator"/>
</dbReference>
<reference evidence="7 8" key="2">
    <citation type="submission" date="2020-07" db="EMBL/GenBank/DDBJ databases">
        <title>Genome assembly of wild tea tree DASZ reveals pedigree and selection history of tea varieties.</title>
        <authorList>
            <person name="Zhang W."/>
        </authorList>
    </citation>
    <scope>NUCLEOTIDE SEQUENCE [LARGE SCALE GENOMIC DNA]</scope>
    <source>
        <strain evidence="8">cv. G240</strain>
        <tissue evidence="7">Leaf</tissue>
    </source>
</reference>
<dbReference type="InterPro" id="IPR036638">
    <property type="entry name" value="HLH_DNA-bd_sf"/>
</dbReference>
<dbReference type="AlphaFoldDB" id="A0A7J7I7W7"/>
<dbReference type="GO" id="GO:0046983">
    <property type="term" value="F:protein dimerization activity"/>
    <property type="evidence" value="ECO:0007669"/>
    <property type="project" value="InterPro"/>
</dbReference>
<dbReference type="Proteomes" id="UP000593564">
    <property type="component" value="Unassembled WGS sequence"/>
</dbReference>
<dbReference type="PROSITE" id="PS50888">
    <property type="entry name" value="BHLH"/>
    <property type="match status" value="1"/>
</dbReference>
<dbReference type="SUPFAM" id="SSF47459">
    <property type="entry name" value="HLH, helix-loop-helix DNA-binding domain"/>
    <property type="match status" value="1"/>
</dbReference>
<dbReference type="EMBL" id="JACBKZ010000001">
    <property type="protein sequence ID" value="KAF5960999.1"/>
    <property type="molecule type" value="Genomic_DNA"/>
</dbReference>
<feature type="region of interest" description="Disordered" evidence="5">
    <location>
        <begin position="29"/>
        <end position="70"/>
    </location>
</feature>
<organism evidence="7 8">
    <name type="scientific">Camellia sinensis</name>
    <name type="common">Tea plant</name>
    <name type="synonym">Thea sinensis</name>
    <dbReference type="NCBI Taxonomy" id="4442"/>
    <lineage>
        <taxon>Eukaryota</taxon>
        <taxon>Viridiplantae</taxon>
        <taxon>Streptophyta</taxon>
        <taxon>Embryophyta</taxon>
        <taxon>Tracheophyta</taxon>
        <taxon>Spermatophyta</taxon>
        <taxon>Magnoliopsida</taxon>
        <taxon>eudicotyledons</taxon>
        <taxon>Gunneridae</taxon>
        <taxon>Pentapetalae</taxon>
        <taxon>asterids</taxon>
        <taxon>Ericales</taxon>
        <taxon>Theaceae</taxon>
        <taxon>Camellia</taxon>
    </lineage>
</organism>
<evidence type="ECO:0000256" key="5">
    <source>
        <dbReference type="SAM" id="MobiDB-lite"/>
    </source>
</evidence>
<comment type="caution">
    <text evidence="7">The sequence shown here is derived from an EMBL/GenBank/DDBJ whole genome shotgun (WGS) entry which is preliminary data.</text>
</comment>
<dbReference type="PANTHER" id="PTHR45959:SF2">
    <property type="entry name" value="BHLH TRANSCRIPTION FACTOR"/>
    <property type="match status" value="1"/>
</dbReference>
<gene>
    <name evidence="7" type="ORF">HYC85_002208</name>
</gene>
<evidence type="ECO:0000313" key="8">
    <source>
        <dbReference type="Proteomes" id="UP000593564"/>
    </source>
</evidence>
<dbReference type="PANTHER" id="PTHR45959">
    <property type="entry name" value="BHLH TRANSCRIPTION FACTOR"/>
    <property type="match status" value="1"/>
</dbReference>